<proteinExistence type="predicted"/>
<reference evidence="3" key="1">
    <citation type="submission" date="2017-07" db="EMBL/GenBank/DDBJ databases">
        <title>Isolation and whole genome analysis of endospore-forming bacteria from heroin.</title>
        <authorList>
            <person name="Kalinowski J."/>
            <person name="Ahrens B."/>
            <person name="Al-Dilaimi A."/>
            <person name="Winkler A."/>
            <person name="Wibberg D."/>
            <person name="Schleenbecker U."/>
            <person name="Ruckert C."/>
            <person name="Wolfel R."/>
            <person name="Grass G."/>
        </authorList>
    </citation>
    <scope>NUCLEOTIDE SEQUENCE [LARGE SCALE GENOMIC DNA]</scope>
    <source>
        <strain evidence="3">7537-G1</strain>
    </source>
</reference>
<keyword evidence="1" id="KW-0472">Membrane</keyword>
<organism evidence="3">
    <name type="scientific">Paenibacillus campinasensis</name>
    <dbReference type="NCBI Taxonomy" id="66347"/>
    <lineage>
        <taxon>Bacteria</taxon>
        <taxon>Bacillati</taxon>
        <taxon>Bacillota</taxon>
        <taxon>Bacilli</taxon>
        <taxon>Bacillales</taxon>
        <taxon>Paenibacillaceae</taxon>
        <taxon>Paenibacillus</taxon>
    </lineage>
</organism>
<feature type="transmembrane region" description="Helical" evidence="1">
    <location>
        <begin position="154"/>
        <end position="175"/>
    </location>
</feature>
<feature type="transmembrane region" description="Helical" evidence="1">
    <location>
        <begin position="41"/>
        <end position="63"/>
    </location>
</feature>
<keyword evidence="1" id="KW-1133">Transmembrane helix</keyword>
<evidence type="ECO:0000313" key="3">
    <source>
        <dbReference type="EMBL" id="PAD77281.1"/>
    </source>
</evidence>
<name>A0A268EW03_9BACL</name>
<dbReference type="Proteomes" id="UP000215596">
    <property type="component" value="Unassembled WGS sequence"/>
</dbReference>
<sequence length="184" mass="20514">MNLLHMLLGFIVLLILLGMMNMMLNYIATRDGAQIPFRQKLWLIPLLSASIIVPLELCSLLYVRLFGITGSAGETLAPGSAEVLLSFPLFALIGFLLLECLVHPLVIATLRLTLKRDSVLMAKLAATLAVDTLLLYFIALLFPALPIRSLLQALFIALFYHGIEWLLIGVQTWLLHRKHARLQA</sequence>
<keyword evidence="4" id="KW-1185">Reference proteome</keyword>
<protein>
    <submittedName>
        <fullName evidence="3">Uncharacterized protein</fullName>
    </submittedName>
</protein>
<dbReference type="EMBL" id="NPBY01000030">
    <property type="protein sequence ID" value="PAD77281.1"/>
    <property type="molecule type" value="Genomic_DNA"/>
</dbReference>
<evidence type="ECO:0000256" key="1">
    <source>
        <dbReference type="SAM" id="Phobius"/>
    </source>
</evidence>
<evidence type="ECO:0000313" key="2">
    <source>
        <dbReference type="EMBL" id="MUG67569.1"/>
    </source>
</evidence>
<reference evidence="2 4" key="2">
    <citation type="submission" date="2019-11" db="EMBL/GenBank/DDBJ databases">
        <title>Draft genome sequences of five Paenibacillus species of dairy origin.</title>
        <authorList>
            <person name="Olajide A.M."/>
            <person name="Chen S."/>
            <person name="Lapointe G."/>
        </authorList>
    </citation>
    <scope>NUCLEOTIDE SEQUENCE [LARGE SCALE GENOMIC DNA]</scope>
    <source>
        <strain evidence="2 4">3CS1</strain>
    </source>
</reference>
<gene>
    <name evidence="3" type="ORF">CHH67_09735</name>
    <name evidence="2" type="ORF">GNP94_16390</name>
</gene>
<feature type="transmembrane region" description="Helical" evidence="1">
    <location>
        <begin position="120"/>
        <end position="142"/>
    </location>
</feature>
<keyword evidence="1" id="KW-0812">Transmembrane</keyword>
<dbReference type="AlphaFoldDB" id="A0A268EW03"/>
<evidence type="ECO:0000313" key="4">
    <source>
        <dbReference type="Proteomes" id="UP000435177"/>
    </source>
</evidence>
<feature type="transmembrane region" description="Helical" evidence="1">
    <location>
        <begin position="6"/>
        <end position="29"/>
    </location>
</feature>
<dbReference type="EMBL" id="WOAA01000015">
    <property type="protein sequence ID" value="MUG67569.1"/>
    <property type="molecule type" value="Genomic_DNA"/>
</dbReference>
<dbReference type="RefSeq" id="WP_095264980.1">
    <property type="nucleotide sequence ID" value="NZ_NPBY01000030.1"/>
</dbReference>
<dbReference type="Proteomes" id="UP000435177">
    <property type="component" value="Unassembled WGS sequence"/>
</dbReference>
<feature type="transmembrane region" description="Helical" evidence="1">
    <location>
        <begin position="83"/>
        <end position="108"/>
    </location>
</feature>
<comment type="caution">
    <text evidence="3">The sequence shown here is derived from an EMBL/GenBank/DDBJ whole genome shotgun (WGS) entry which is preliminary data.</text>
</comment>
<accession>A0A268EW03</accession>
<dbReference type="OrthoDB" id="2662266at2"/>